<feature type="compositionally biased region" description="Polar residues" evidence="1">
    <location>
        <begin position="907"/>
        <end position="916"/>
    </location>
</feature>
<feature type="compositionally biased region" description="Low complexity" evidence="1">
    <location>
        <begin position="673"/>
        <end position="689"/>
    </location>
</feature>
<accession>A0A6V7HRF3</accession>
<feature type="region of interest" description="Disordered" evidence="1">
    <location>
        <begin position="537"/>
        <end position="566"/>
    </location>
</feature>
<feature type="compositionally biased region" description="Polar residues" evidence="1">
    <location>
        <begin position="873"/>
        <end position="886"/>
    </location>
</feature>
<feature type="domain" description="C2H2-type" evidence="2">
    <location>
        <begin position="59"/>
        <end position="80"/>
    </location>
</feature>
<dbReference type="SUPFAM" id="SSF57667">
    <property type="entry name" value="beta-beta-alpha zinc fingers"/>
    <property type="match status" value="1"/>
</dbReference>
<dbReference type="AlphaFoldDB" id="A0A6V7HRF3"/>
<feature type="region of interest" description="Disordered" evidence="1">
    <location>
        <begin position="488"/>
        <end position="517"/>
    </location>
</feature>
<organism evidence="4">
    <name type="scientific">Bracon brevicornis</name>
    <dbReference type="NCBI Taxonomy" id="1563983"/>
    <lineage>
        <taxon>Eukaryota</taxon>
        <taxon>Metazoa</taxon>
        <taxon>Ecdysozoa</taxon>
        <taxon>Arthropoda</taxon>
        <taxon>Hexapoda</taxon>
        <taxon>Insecta</taxon>
        <taxon>Pterygota</taxon>
        <taxon>Neoptera</taxon>
        <taxon>Endopterygota</taxon>
        <taxon>Hymenoptera</taxon>
        <taxon>Apocrita</taxon>
        <taxon>Ichneumonoidea</taxon>
        <taxon>Braconidae</taxon>
        <taxon>Braconinae</taxon>
        <taxon>Bracon</taxon>
    </lineage>
</organism>
<feature type="compositionally biased region" description="Polar residues" evidence="1">
    <location>
        <begin position="832"/>
        <end position="866"/>
    </location>
</feature>
<dbReference type="InterPro" id="IPR003604">
    <property type="entry name" value="Matrin/U1-like-C_Znf_C2H2"/>
</dbReference>
<feature type="compositionally biased region" description="Polar residues" evidence="1">
    <location>
        <begin position="697"/>
        <end position="739"/>
    </location>
</feature>
<evidence type="ECO:0000259" key="2">
    <source>
        <dbReference type="SMART" id="SM00355"/>
    </source>
</evidence>
<name>A0A6V7HRF3_9HYME</name>
<feature type="region of interest" description="Disordered" evidence="1">
    <location>
        <begin position="673"/>
        <end position="928"/>
    </location>
</feature>
<feature type="domain" description="C2H2-type" evidence="2">
    <location>
        <begin position="593"/>
        <end position="617"/>
    </location>
</feature>
<dbReference type="InterPro" id="IPR036236">
    <property type="entry name" value="Znf_C2H2_sf"/>
</dbReference>
<gene>
    <name evidence="4" type="ORF">BBRV_LOCUS2610</name>
</gene>
<protein>
    <recommendedName>
        <fullName evidence="5">C2H2-type domain-containing protein</fullName>
    </recommendedName>
</protein>
<sequence>MVYHANGMRVFSNDNPTAFLCFICPKKPDQTVNQHLLQKVHRLTFMYFSEYFEDHSPSVTCKTCKKSLRIDDLREHARTHKLIPWYGYMQSTGVFFNNLISFRNQQYYCHVCNVKCSHWFLAVSHTESNTHKTNLSTVRQTPLPATRLFPEAIYKYAIEHGIFKIDNGWKLRCLLCVCDLKASIENLQIHVAVGQHVEREKLLDERVNLAKMYELSFEGGKSAETWTYSNDELEITSSVCNVCQAELNVDNVKSHADFHRDNPYTKTSVGVKAPMKPIDVEIVEVSSDEDGEIFESSTSSVDSRKESDNLVEMKNANDQSIPVNYSTVSPNAGYAAASENLSGVVEEGEILDSPTINKDQENSDVSVARNHVTNQPITWGPPADSRRRPTTAFETEFISFVKKNCPNANIITAITTTSTNATTAAIATTSTTATSLPKNGQCTTALQTEASVTEKNGSRITTTITAAISTPILSNRSIPSNCQARAKVVENKSTSSTTTTTTATPIPRNRPCTPAFQTSPKAVVNNCTTAIGTNTTTTTTNTTADTTATTTARPTPTNTNTNANLNTMTSQRADNDQSDQPLPPELERSSECIFCKICNSTIGGYKNVFTHVNGYKHRARNGLGNYIRQISSVEQQCTLCNFKLHGLDEARKHLDSRVHRYHSYLLSRKLQTSPLSSSLPTTATANNANRGAKKSIPNGNSTSNTNEVTPKSGPTANSGHSKNHTATKSTHANGTTTKSGIAASSVSSLNNSATGPKPVASSINSGNNSTTRSTLAASTDSNLNDSATRSTPAAKSVSNLNNSATRSTPAASSIDSLINSTTGSTPAAKPVSNLNNSATEPQPTARSINSGSNCTTVSTPAATSIHSMDMPATESTPATRTMNTLDNSATASTSATNPTNNTASTTIKPTPATTSMNKEDSISPESCTTRASEQKEIIFITCNICNWVIIQNPDNIARHTSSNDHRKRLRSLSPNTYNKRVITEPMFTSREDVKYFLTEDNVESDKNLIRVKMMPINRPNSSGRKFYWCNVCDTKLINPPSDHLQDEMHVELSHGNQGRVGSQYLTCKTCNYSVFIGPRVMMEHVNEVIQQTNMSHNCQAKAKNTDCPSIQDYSSPSKLQDCIDRIVGENFLFCIICNGILEKFATNARLVPFTRNNKRKRID</sequence>
<feature type="domain" description="U1-type" evidence="3">
    <location>
        <begin position="104"/>
        <end position="138"/>
    </location>
</feature>
<feature type="domain" description="C2H2-type" evidence="2">
    <location>
        <begin position="635"/>
        <end position="659"/>
    </location>
</feature>
<feature type="domain" description="C2H2-type" evidence="2">
    <location>
        <begin position="940"/>
        <end position="965"/>
    </location>
</feature>
<reference evidence="4" key="1">
    <citation type="submission" date="2020-07" db="EMBL/GenBank/DDBJ databases">
        <authorList>
            <person name="Ferguson B K."/>
        </authorList>
    </citation>
    <scope>NUCLEOTIDE SEQUENCE</scope>
    <source>
        <strain evidence="4">L06</strain>
    </source>
</reference>
<dbReference type="SMART" id="SM00451">
    <property type="entry name" value="ZnF_U1"/>
    <property type="match status" value="3"/>
</dbReference>
<dbReference type="InterPro" id="IPR013087">
    <property type="entry name" value="Znf_C2H2_type"/>
</dbReference>
<dbReference type="EMBL" id="CADCXW020000001">
    <property type="protein sequence ID" value="CAD1528753.1"/>
    <property type="molecule type" value="Genomic_DNA"/>
</dbReference>
<feature type="compositionally biased region" description="Polar residues" evidence="1">
    <location>
        <begin position="761"/>
        <end position="825"/>
    </location>
</feature>
<feature type="domain" description="U1-type" evidence="3">
    <location>
        <begin position="937"/>
        <end position="972"/>
    </location>
</feature>
<feature type="domain" description="C2H2-type" evidence="2">
    <location>
        <begin position="19"/>
        <end position="41"/>
    </location>
</feature>
<feature type="compositionally biased region" description="Low complexity" evidence="1">
    <location>
        <begin position="742"/>
        <end position="753"/>
    </location>
</feature>
<proteinExistence type="predicted"/>
<feature type="domain" description="U1-type" evidence="3">
    <location>
        <begin position="590"/>
        <end position="624"/>
    </location>
</feature>
<evidence type="ECO:0000313" key="4">
    <source>
        <dbReference type="EMBL" id="CAD1528753.1"/>
    </source>
</evidence>
<dbReference type="GO" id="GO:0008270">
    <property type="term" value="F:zinc ion binding"/>
    <property type="evidence" value="ECO:0007669"/>
    <property type="project" value="InterPro"/>
</dbReference>
<dbReference type="GO" id="GO:0003676">
    <property type="term" value="F:nucleic acid binding"/>
    <property type="evidence" value="ECO:0007669"/>
    <property type="project" value="InterPro"/>
</dbReference>
<feature type="domain" description="C2H2-type" evidence="2">
    <location>
        <begin position="107"/>
        <end position="131"/>
    </location>
</feature>
<evidence type="ECO:0000259" key="3">
    <source>
        <dbReference type="SMART" id="SM00451"/>
    </source>
</evidence>
<evidence type="ECO:0008006" key="5">
    <source>
        <dbReference type="Google" id="ProtNLM"/>
    </source>
</evidence>
<feature type="compositionally biased region" description="Low complexity" evidence="1">
    <location>
        <begin position="493"/>
        <end position="504"/>
    </location>
</feature>
<evidence type="ECO:0000256" key="1">
    <source>
        <dbReference type="SAM" id="MobiDB-lite"/>
    </source>
</evidence>
<feature type="compositionally biased region" description="Low complexity" evidence="1">
    <location>
        <begin position="887"/>
        <end position="906"/>
    </location>
</feature>
<dbReference type="SMART" id="SM00355">
    <property type="entry name" value="ZnF_C2H2"/>
    <property type="match status" value="6"/>
</dbReference>